<keyword evidence="1" id="KW-0805">Transcription regulation</keyword>
<comment type="caution">
    <text evidence="5">The sequence shown here is derived from an EMBL/GenBank/DDBJ whole genome shotgun (WGS) entry which is preliminary data.</text>
</comment>
<keyword evidence="3" id="KW-0804">Transcription</keyword>
<accession>A0A840CQQ4</accession>
<evidence type="ECO:0000259" key="4">
    <source>
        <dbReference type="PROSITE" id="PS01124"/>
    </source>
</evidence>
<dbReference type="SUPFAM" id="SSF46689">
    <property type="entry name" value="Homeodomain-like"/>
    <property type="match status" value="1"/>
</dbReference>
<organism evidence="5 6">
    <name type="scientific">Dysgonomonas hofstadii</name>
    <dbReference type="NCBI Taxonomy" id="637886"/>
    <lineage>
        <taxon>Bacteria</taxon>
        <taxon>Pseudomonadati</taxon>
        <taxon>Bacteroidota</taxon>
        <taxon>Bacteroidia</taxon>
        <taxon>Bacteroidales</taxon>
        <taxon>Dysgonomonadaceae</taxon>
        <taxon>Dysgonomonas</taxon>
    </lineage>
</organism>
<dbReference type="PANTHER" id="PTHR43280:SF32">
    <property type="entry name" value="TRANSCRIPTIONAL REGULATORY PROTEIN"/>
    <property type="match status" value="1"/>
</dbReference>
<dbReference type="SUPFAM" id="SSF51215">
    <property type="entry name" value="Regulatory protein AraC"/>
    <property type="match status" value="1"/>
</dbReference>
<dbReference type="InterPro" id="IPR037923">
    <property type="entry name" value="HTH-like"/>
</dbReference>
<dbReference type="PROSITE" id="PS01124">
    <property type="entry name" value="HTH_ARAC_FAMILY_2"/>
    <property type="match status" value="1"/>
</dbReference>
<dbReference type="InterPro" id="IPR018060">
    <property type="entry name" value="HTH_AraC"/>
</dbReference>
<dbReference type="AlphaFoldDB" id="A0A840CQQ4"/>
<feature type="domain" description="HTH araC/xylS-type" evidence="4">
    <location>
        <begin position="190"/>
        <end position="288"/>
    </location>
</feature>
<dbReference type="Gene3D" id="1.10.10.60">
    <property type="entry name" value="Homeodomain-like"/>
    <property type="match status" value="1"/>
</dbReference>
<dbReference type="InterPro" id="IPR009057">
    <property type="entry name" value="Homeodomain-like_sf"/>
</dbReference>
<sequence length="289" mass="33570">MTKRIQKFTFDNPPSSKYVIENFIVSDGTRPKNISFEHPFMFEGIVFAMCLKGTGRIQINYREFRIEKNSIITIPPNQIVQAMDRSEDFLIELLAFSSDYLIDMALPKDFDIPRKVIAMPVLNLTEKDIQKILGYHTFIVTAFNSEKHIFFKHVIKGLLYSLFMELAAKYVNSNIQERNQPSNRGEEISIQFLHLLKEHHRQERAASFYADKLCITTKYLSGTLKKVTGRSINSWLEDAIIMSAKVLLKSTDLTVLQISEELSFPNPSYFGRFFKKLTNMTPKEFRDKK</sequence>
<proteinExistence type="predicted"/>
<dbReference type="EMBL" id="JACIEP010000017">
    <property type="protein sequence ID" value="MBB4037756.1"/>
    <property type="molecule type" value="Genomic_DNA"/>
</dbReference>
<keyword evidence="6" id="KW-1185">Reference proteome</keyword>
<evidence type="ECO:0000256" key="1">
    <source>
        <dbReference type="ARBA" id="ARBA00023015"/>
    </source>
</evidence>
<dbReference type="PANTHER" id="PTHR43280">
    <property type="entry name" value="ARAC-FAMILY TRANSCRIPTIONAL REGULATOR"/>
    <property type="match status" value="1"/>
</dbReference>
<keyword evidence="2 5" id="KW-0238">DNA-binding</keyword>
<dbReference type="RefSeq" id="WP_183308586.1">
    <property type="nucleotide sequence ID" value="NZ_JACIEP010000017.1"/>
</dbReference>
<evidence type="ECO:0000313" key="5">
    <source>
        <dbReference type="EMBL" id="MBB4037756.1"/>
    </source>
</evidence>
<evidence type="ECO:0000256" key="2">
    <source>
        <dbReference type="ARBA" id="ARBA00023125"/>
    </source>
</evidence>
<protein>
    <submittedName>
        <fullName evidence="5">AraC-like DNA-binding protein</fullName>
    </submittedName>
</protein>
<dbReference type="SMART" id="SM00342">
    <property type="entry name" value="HTH_ARAC"/>
    <property type="match status" value="1"/>
</dbReference>
<evidence type="ECO:0000313" key="6">
    <source>
        <dbReference type="Proteomes" id="UP000555103"/>
    </source>
</evidence>
<reference evidence="5 6" key="1">
    <citation type="submission" date="2020-08" db="EMBL/GenBank/DDBJ databases">
        <title>Genomic Encyclopedia of Type Strains, Phase IV (KMG-IV): sequencing the most valuable type-strain genomes for metagenomic binning, comparative biology and taxonomic classification.</title>
        <authorList>
            <person name="Goeker M."/>
        </authorList>
    </citation>
    <scope>NUCLEOTIDE SEQUENCE [LARGE SCALE GENOMIC DNA]</scope>
    <source>
        <strain evidence="5 6">DSM 104969</strain>
    </source>
</reference>
<dbReference type="GO" id="GO:0003700">
    <property type="term" value="F:DNA-binding transcription factor activity"/>
    <property type="evidence" value="ECO:0007669"/>
    <property type="project" value="InterPro"/>
</dbReference>
<name>A0A840CQQ4_9BACT</name>
<dbReference type="Pfam" id="PF12833">
    <property type="entry name" value="HTH_18"/>
    <property type="match status" value="1"/>
</dbReference>
<evidence type="ECO:0000256" key="3">
    <source>
        <dbReference type="ARBA" id="ARBA00023163"/>
    </source>
</evidence>
<dbReference type="Proteomes" id="UP000555103">
    <property type="component" value="Unassembled WGS sequence"/>
</dbReference>
<dbReference type="GO" id="GO:0043565">
    <property type="term" value="F:sequence-specific DNA binding"/>
    <property type="evidence" value="ECO:0007669"/>
    <property type="project" value="InterPro"/>
</dbReference>
<gene>
    <name evidence="5" type="ORF">GGR21_003677</name>
</gene>